<evidence type="ECO:0000256" key="12">
    <source>
        <dbReference type="ARBA" id="ARBA00023033"/>
    </source>
</evidence>
<dbReference type="InParanoid" id="A0A6J2XJQ5"/>
<keyword evidence="8" id="KW-0256">Endoplasmic reticulum</keyword>
<keyword evidence="6 14" id="KW-0349">Heme</keyword>
<feature type="transmembrane region" description="Helical" evidence="15">
    <location>
        <begin position="495"/>
        <end position="515"/>
    </location>
</feature>
<dbReference type="PRINTS" id="PR00385">
    <property type="entry name" value="P450"/>
</dbReference>
<dbReference type="Pfam" id="PF00067">
    <property type="entry name" value="p450"/>
    <property type="match status" value="2"/>
</dbReference>
<evidence type="ECO:0000256" key="14">
    <source>
        <dbReference type="PIRSR" id="PIRSR602401-1"/>
    </source>
</evidence>
<evidence type="ECO:0000256" key="9">
    <source>
        <dbReference type="ARBA" id="ARBA00022848"/>
    </source>
</evidence>
<dbReference type="GO" id="GO:0020037">
    <property type="term" value="F:heme binding"/>
    <property type="evidence" value="ECO:0007669"/>
    <property type="project" value="InterPro"/>
</dbReference>
<dbReference type="KEGG" id="soy:115879181"/>
<evidence type="ECO:0000256" key="1">
    <source>
        <dbReference type="ARBA" id="ARBA00001971"/>
    </source>
</evidence>
<proteinExistence type="inferred from homology"/>
<dbReference type="InterPro" id="IPR036396">
    <property type="entry name" value="Cyt_P450_sf"/>
</dbReference>
<evidence type="ECO:0000256" key="7">
    <source>
        <dbReference type="ARBA" id="ARBA00022723"/>
    </source>
</evidence>
<dbReference type="Proteomes" id="UP000504635">
    <property type="component" value="Unplaced"/>
</dbReference>
<protein>
    <submittedName>
        <fullName evidence="17">Uncharacterized protein LOC115879181</fullName>
    </submittedName>
</protein>
<keyword evidence="11 14" id="KW-0408">Iron</keyword>
<keyword evidence="9" id="KW-0492">Microsome</keyword>
<evidence type="ECO:0000313" key="17">
    <source>
        <dbReference type="RefSeq" id="XP_030751733.1"/>
    </source>
</evidence>
<evidence type="ECO:0000256" key="6">
    <source>
        <dbReference type="ARBA" id="ARBA00022617"/>
    </source>
</evidence>
<dbReference type="GeneID" id="115879181"/>
<dbReference type="GO" id="GO:0005789">
    <property type="term" value="C:endoplasmic reticulum membrane"/>
    <property type="evidence" value="ECO:0007669"/>
    <property type="project" value="UniProtKB-SubCell"/>
</dbReference>
<dbReference type="PANTHER" id="PTHR24291">
    <property type="entry name" value="CYTOCHROME P450 FAMILY 4"/>
    <property type="match status" value="1"/>
</dbReference>
<comment type="cofactor">
    <cofactor evidence="1 14">
        <name>heme</name>
        <dbReference type="ChEBI" id="CHEBI:30413"/>
    </cofactor>
</comment>
<dbReference type="InterPro" id="IPR017972">
    <property type="entry name" value="Cyt_P450_CS"/>
</dbReference>
<keyword evidence="13 15" id="KW-0472">Membrane</keyword>
<dbReference type="RefSeq" id="XP_030751733.1">
    <property type="nucleotide sequence ID" value="XM_030895873.1"/>
</dbReference>
<keyword evidence="7 14" id="KW-0479">Metal-binding</keyword>
<comment type="subcellular location">
    <subcellularLocation>
        <location evidence="4">Endoplasmic reticulum membrane</location>
        <topology evidence="4">Peripheral membrane protein</topology>
    </subcellularLocation>
    <subcellularLocation>
        <location evidence="3">Microsome membrane</location>
        <topology evidence="3">Peripheral membrane protein</topology>
    </subcellularLocation>
</comment>
<keyword evidence="16" id="KW-1185">Reference proteome</keyword>
<feature type="binding site" description="axial binding residue" evidence="14">
    <location>
        <position position="929"/>
    </location>
    <ligand>
        <name>heme</name>
        <dbReference type="ChEBI" id="CHEBI:30413"/>
    </ligand>
    <ligandPart>
        <name>Fe</name>
        <dbReference type="ChEBI" id="CHEBI:18248"/>
    </ligandPart>
</feature>
<dbReference type="FunFam" id="1.10.630.10:FF:000035">
    <property type="entry name" value="CYtochrome P450 family"/>
    <property type="match status" value="2"/>
</dbReference>
<comment type="similarity">
    <text evidence="5">Belongs to the cytochrome P450 family.</text>
</comment>
<organism evidence="16 17">
    <name type="scientific">Sitophilus oryzae</name>
    <name type="common">Rice weevil</name>
    <name type="synonym">Curculio oryzae</name>
    <dbReference type="NCBI Taxonomy" id="7048"/>
    <lineage>
        <taxon>Eukaryota</taxon>
        <taxon>Metazoa</taxon>
        <taxon>Ecdysozoa</taxon>
        <taxon>Arthropoda</taxon>
        <taxon>Hexapoda</taxon>
        <taxon>Insecta</taxon>
        <taxon>Pterygota</taxon>
        <taxon>Neoptera</taxon>
        <taxon>Endopterygota</taxon>
        <taxon>Coleoptera</taxon>
        <taxon>Polyphaga</taxon>
        <taxon>Cucujiformia</taxon>
        <taxon>Curculionidae</taxon>
        <taxon>Dryophthorinae</taxon>
        <taxon>Sitophilus</taxon>
    </lineage>
</organism>
<reference evidence="17" key="1">
    <citation type="submission" date="2025-08" db="UniProtKB">
        <authorList>
            <consortium name="RefSeq"/>
        </authorList>
    </citation>
    <scope>IDENTIFICATION</scope>
    <source>
        <tissue evidence="17">Gonads</tissue>
    </source>
</reference>
<dbReference type="Gene3D" id="1.10.630.10">
    <property type="entry name" value="Cytochrome P450"/>
    <property type="match status" value="2"/>
</dbReference>
<accession>A0A6J2XJQ5</accession>
<dbReference type="SUPFAM" id="SSF48264">
    <property type="entry name" value="Cytochrome P450"/>
    <property type="match status" value="2"/>
</dbReference>
<evidence type="ECO:0000256" key="4">
    <source>
        <dbReference type="ARBA" id="ARBA00004406"/>
    </source>
</evidence>
<dbReference type="PROSITE" id="PS00086">
    <property type="entry name" value="CYTOCHROME_P450"/>
    <property type="match status" value="2"/>
</dbReference>
<dbReference type="OrthoDB" id="1470350at2759"/>
<dbReference type="InterPro" id="IPR050196">
    <property type="entry name" value="Cytochrome_P450_Monoox"/>
</dbReference>
<dbReference type="GO" id="GO:0004497">
    <property type="term" value="F:monooxygenase activity"/>
    <property type="evidence" value="ECO:0007669"/>
    <property type="project" value="UniProtKB-KW"/>
</dbReference>
<evidence type="ECO:0000256" key="8">
    <source>
        <dbReference type="ARBA" id="ARBA00022824"/>
    </source>
</evidence>
<evidence type="ECO:0000256" key="10">
    <source>
        <dbReference type="ARBA" id="ARBA00023002"/>
    </source>
</evidence>
<dbReference type="InterPro" id="IPR002401">
    <property type="entry name" value="Cyt_P450_E_grp-I"/>
</dbReference>
<evidence type="ECO:0000256" key="13">
    <source>
        <dbReference type="ARBA" id="ARBA00023136"/>
    </source>
</evidence>
<keyword evidence="12" id="KW-0503">Monooxygenase</keyword>
<evidence type="ECO:0000256" key="15">
    <source>
        <dbReference type="SAM" id="Phobius"/>
    </source>
</evidence>
<name>A0A6J2XJQ5_SITOR</name>
<gene>
    <name evidence="17" type="primary">LOC115879181</name>
</gene>
<keyword evidence="10" id="KW-0560">Oxidoreductase</keyword>
<dbReference type="InterPro" id="IPR001128">
    <property type="entry name" value="Cyt_P450"/>
</dbReference>
<keyword evidence="15" id="KW-1133">Transmembrane helix</keyword>
<evidence type="ECO:0000256" key="3">
    <source>
        <dbReference type="ARBA" id="ARBA00004174"/>
    </source>
</evidence>
<dbReference type="AlphaFoldDB" id="A0A6J2XJQ5"/>
<comment type="function">
    <text evidence="2">May be involved in the metabolism of insect hormones and in the breakdown of synthetic insecticides.</text>
</comment>
<evidence type="ECO:0000256" key="2">
    <source>
        <dbReference type="ARBA" id="ARBA00003690"/>
    </source>
</evidence>
<sequence length="984" mass="115251">MFVSAYVFGILITLFLLLMSYFWNKRRMYRLSLKLPGPISLPVIGNGLQLLCSPEDMYDHSLGIFRRYPSPMSFWFGPKFSIIFKDATQVEKIFTSTNLSYKDDVYKFIEVFEGQSLIAGSGPKWKKDRKLLSFLFTKKNIMKCFDDVVKHSKTLTNFLEHKVDKAAFNVEHYIHRAVTDFINESYLGIKINSQAGELDDFLDKVQRIYKLIYKRIVKPWLQVEFFYKLTPIYKEQEICKEVIHGFFYKVLNDAKEDYEKSQSKEDENKTILEQIIEIRKNVPDFATDEEMVHHMLTLYAASEDTISQVSSYVLVMLGMYPHYQERVVKEIDAVLGKEDIREDDISRLEFMEMVIKEVMRLFPIAPFIMRKAVADTEVEGYTIPKGASVMIAISLMHRDPVHWEKPDEFYPEHFYPEAVQKRHPYAYVPFSAGSRQCIGKIYAYMAMKIVLATFLQKFSVEADGTLQDKALTADISVRFKDGVYPVRIKRRTMMLLTYFISFIITIVLGLSAYFWSKRKMYRLSLKLPGPVSLPVIGNGLEFWCKDEDIFERAVSCIRKYPSPLSFWFGPKFSIVFKDATQVEKIFMSSNFSYKDDIYNFMKEFDGEALITGSGTKWKRDRKLMSFMFNKKNTMKYFDNVFKHCKLLMQILEKEVDQPSFNVQQYINRAATDFVNESFLGVKFHAQTGELDDFLDKIARTYALVHRRMVKPWLQVEFLYKLTPTYKEQELCKEVIHGFFYKALNQAKQNYAQSKDKDELSKTMLEQILEIRNDVPDFATDEEIVHHLATLYSASEDTITQISSYVLVLLGMYPHYQKKVVEEIDSIIGKEDVRDCDLVKFEYLDMVIKEALRLFPIGPFILRKSHEDAEIGEYFIPKGTTVMVAIHLIHRDPVQWEKPEEFYPEHFMPESVKKRHPYAFVPFSAGARQCLGKIYAYMAMKVIIVTFLQRFAVEADGSLRDKELTADISVRFKDETYPIRIRKRH</sequence>
<evidence type="ECO:0000256" key="11">
    <source>
        <dbReference type="ARBA" id="ARBA00023004"/>
    </source>
</evidence>
<dbReference type="PRINTS" id="PR00463">
    <property type="entry name" value="EP450I"/>
</dbReference>
<dbReference type="PANTHER" id="PTHR24291:SF189">
    <property type="entry name" value="CYTOCHROME P450 4C3-RELATED"/>
    <property type="match status" value="1"/>
</dbReference>
<feature type="transmembrane region" description="Helical" evidence="15">
    <location>
        <begin position="6"/>
        <end position="24"/>
    </location>
</feature>
<dbReference type="GO" id="GO:0005506">
    <property type="term" value="F:iron ion binding"/>
    <property type="evidence" value="ECO:0007669"/>
    <property type="project" value="InterPro"/>
</dbReference>
<evidence type="ECO:0000256" key="5">
    <source>
        <dbReference type="ARBA" id="ARBA00010617"/>
    </source>
</evidence>
<evidence type="ECO:0000313" key="16">
    <source>
        <dbReference type="Proteomes" id="UP000504635"/>
    </source>
</evidence>
<keyword evidence="15" id="KW-0812">Transmembrane</keyword>
<dbReference type="GO" id="GO:0016705">
    <property type="term" value="F:oxidoreductase activity, acting on paired donors, with incorporation or reduction of molecular oxygen"/>
    <property type="evidence" value="ECO:0007669"/>
    <property type="project" value="InterPro"/>
</dbReference>